<proteinExistence type="predicted"/>
<dbReference type="PROSITE" id="PS51914">
    <property type="entry name" value="MRH"/>
    <property type="match status" value="1"/>
</dbReference>
<dbReference type="GO" id="GO:0030970">
    <property type="term" value="P:retrograde protein transport, ER to cytosol"/>
    <property type="evidence" value="ECO:0007669"/>
    <property type="project" value="TreeGrafter"/>
</dbReference>
<dbReference type="Pfam" id="PF07915">
    <property type="entry name" value="PRKCSH"/>
    <property type="match status" value="1"/>
</dbReference>
<accession>A0AAF3FM03</accession>
<dbReference type="InterPro" id="IPR012913">
    <property type="entry name" value="OS9-like_dom"/>
</dbReference>
<dbReference type="InterPro" id="IPR009011">
    <property type="entry name" value="Man6P_isomerase_rcpt-bd_dom_sf"/>
</dbReference>
<evidence type="ECO:0000256" key="5">
    <source>
        <dbReference type="SAM" id="SignalP"/>
    </source>
</evidence>
<dbReference type="PANTHER" id="PTHR15414">
    <property type="entry name" value="OS-9-RELATED"/>
    <property type="match status" value="1"/>
</dbReference>
<dbReference type="Proteomes" id="UP000887575">
    <property type="component" value="Unassembled WGS sequence"/>
</dbReference>
<reference evidence="8" key="1">
    <citation type="submission" date="2024-02" db="UniProtKB">
        <authorList>
            <consortium name="WormBaseParasite"/>
        </authorList>
    </citation>
    <scope>IDENTIFICATION</scope>
</reference>
<dbReference type="PANTHER" id="PTHR15414:SF5">
    <property type="entry name" value="PROTEIN OS-9"/>
    <property type="match status" value="1"/>
</dbReference>
<evidence type="ECO:0000259" key="6">
    <source>
        <dbReference type="PROSITE" id="PS51914"/>
    </source>
</evidence>
<keyword evidence="2 5" id="KW-0732">Signal</keyword>
<evidence type="ECO:0000256" key="2">
    <source>
        <dbReference type="ARBA" id="ARBA00022729"/>
    </source>
</evidence>
<name>A0AAF3FM03_9BILA</name>
<protein>
    <submittedName>
        <fullName evidence="8">MRH domain-containing protein</fullName>
    </submittedName>
</protein>
<dbReference type="GO" id="GO:0030968">
    <property type="term" value="P:endoplasmic reticulum unfolded protein response"/>
    <property type="evidence" value="ECO:0007669"/>
    <property type="project" value="InterPro"/>
</dbReference>
<evidence type="ECO:0000256" key="3">
    <source>
        <dbReference type="ARBA" id="ARBA00022824"/>
    </source>
</evidence>
<dbReference type="InterPro" id="IPR044865">
    <property type="entry name" value="MRH_dom"/>
</dbReference>
<dbReference type="Gene3D" id="2.70.130.10">
    <property type="entry name" value="Mannose-6-phosphate receptor binding domain"/>
    <property type="match status" value="1"/>
</dbReference>
<organism evidence="7 8">
    <name type="scientific">Mesorhabditis belari</name>
    <dbReference type="NCBI Taxonomy" id="2138241"/>
    <lineage>
        <taxon>Eukaryota</taxon>
        <taxon>Metazoa</taxon>
        <taxon>Ecdysozoa</taxon>
        <taxon>Nematoda</taxon>
        <taxon>Chromadorea</taxon>
        <taxon>Rhabditida</taxon>
        <taxon>Rhabditina</taxon>
        <taxon>Rhabditomorpha</taxon>
        <taxon>Rhabditoidea</taxon>
        <taxon>Rhabditidae</taxon>
        <taxon>Mesorhabditinae</taxon>
        <taxon>Mesorhabditis</taxon>
    </lineage>
</organism>
<evidence type="ECO:0000256" key="1">
    <source>
        <dbReference type="ARBA" id="ARBA00004240"/>
    </source>
</evidence>
<sequence>MLLLFLSLSILFRFSLAGSFDSKEFKDFQWQIEIDRNPAGFPTGKALEKINLNDDQEIGLKIIGKLPKETDQGYLFITSKSGQRFACSLPEKPAPKAPISYDSLNPRYVAEIVSAAFYVKGCLEKGTGWWSYEFCRGKQITQFHSTPQKPGYVEYSLGIATGTFRMPEFTHSTQDQLLYMEEEYSMGTLCDVVGKMVPRKTIVRYQCDQSLSTSEAYIYSIREVASCDYLIIVRVGSLCRLPQFVPHVDSQEPLDIKCHPFVNKEKAYSIAKIINEKKLRKKEGRKLADEAELRLRSVYRREHIHKRTKVNSNERRNFAINKRIKKDISHFTEQYLIAMHLAKDGEWPSEEKLEALRLIGKLTQRLVNADTYDNWKDMDRGNFYFWITDKHWPKDEYPRTINHVDLLNAYHSRVEKMINHAMTESEAEMIKEKAKRDPNQRINNVVVTRNQIIDLLIGYLPGWFPKKVPIQFEWKAKKMSFNKQIVDAYYQDYLKNIGDELHSDSYNKQPIESIVDEIVVYVSILELEEGIDEDLIMNTYWESQLELLKMLMIARQFGELQYESHRPGLLDMRGQPFSSAEKELIRKKKIVEWESYYDYVKDDPKWNLREEFNEHLKSRVQVVIDLAFNYLWVEKKEELLEKWRKKFELFDDLTTLMNSLKNSAGTVAVPLAGGNEDEIIQLLSKAGLGEVDMKVQIVSVDGSKLDTESDEIKEAINQLLEETMDNLNNRKKAQLREENYWRVINDREN</sequence>
<feature type="domain" description="MRH" evidence="6">
    <location>
        <begin position="120"/>
        <end position="241"/>
    </location>
</feature>
<comment type="subcellular location">
    <subcellularLocation>
        <location evidence="1">Endoplasmic reticulum</location>
    </subcellularLocation>
</comment>
<evidence type="ECO:0000313" key="8">
    <source>
        <dbReference type="WBParaSite" id="MBELARI_LOCUS8186"/>
    </source>
</evidence>
<dbReference type="AlphaFoldDB" id="A0AAF3FM03"/>
<feature type="chain" id="PRO_5042183579" evidence="5">
    <location>
        <begin position="18"/>
        <end position="749"/>
    </location>
</feature>
<keyword evidence="3" id="KW-0256">Endoplasmic reticulum</keyword>
<dbReference type="GO" id="GO:0005788">
    <property type="term" value="C:endoplasmic reticulum lumen"/>
    <property type="evidence" value="ECO:0007669"/>
    <property type="project" value="TreeGrafter"/>
</dbReference>
<keyword evidence="7" id="KW-1185">Reference proteome</keyword>
<feature type="signal peptide" evidence="5">
    <location>
        <begin position="1"/>
        <end position="17"/>
    </location>
</feature>
<evidence type="ECO:0000313" key="7">
    <source>
        <dbReference type="Proteomes" id="UP000887575"/>
    </source>
</evidence>
<keyword evidence="4" id="KW-1015">Disulfide bond</keyword>
<evidence type="ECO:0000256" key="4">
    <source>
        <dbReference type="ARBA" id="ARBA00023157"/>
    </source>
</evidence>
<dbReference type="InterPro" id="IPR045149">
    <property type="entry name" value="OS-9-like"/>
</dbReference>
<dbReference type="WBParaSite" id="MBELARI_LOCUS8186">
    <property type="protein sequence ID" value="MBELARI_LOCUS8186"/>
    <property type="gene ID" value="MBELARI_LOCUS8186"/>
</dbReference>